<evidence type="ECO:0000313" key="8">
    <source>
        <dbReference type="Proteomes" id="UP000274822"/>
    </source>
</evidence>
<accession>A0A433QQS9</accession>
<dbReference type="SMART" id="SM00504">
    <property type="entry name" value="Ubox"/>
    <property type="match status" value="1"/>
</dbReference>
<evidence type="ECO:0000256" key="2">
    <source>
        <dbReference type="ARBA" id="ARBA00012483"/>
    </source>
</evidence>
<feature type="domain" description="U-box" evidence="6">
    <location>
        <begin position="77"/>
        <end position="135"/>
    </location>
</feature>
<dbReference type="PANTHER" id="PTHR46803">
    <property type="entry name" value="E3 UBIQUITIN-PROTEIN LIGASE CHIP"/>
    <property type="match status" value="1"/>
</dbReference>
<dbReference type="GO" id="GO:0061630">
    <property type="term" value="F:ubiquitin protein ligase activity"/>
    <property type="evidence" value="ECO:0007669"/>
    <property type="project" value="UniProtKB-EC"/>
</dbReference>
<gene>
    <name evidence="7" type="ORF">BC938DRAFT_476217</name>
</gene>
<keyword evidence="4" id="KW-0677">Repeat</keyword>
<dbReference type="AlphaFoldDB" id="A0A433QQS9"/>
<dbReference type="InterPro" id="IPR003613">
    <property type="entry name" value="Ubox_domain"/>
</dbReference>
<sequence>MVRDCLAQDERLSQIESIFEQADENLKKRDVPDYFVDKISFNIMHVIVRFVINLVYPDCFFVPLISVLFSCQLLHLDPVITTSGITYERDSLRNHFRRIGYFDPLTRRPCTEEALIPNLSLKEAIEDFIIKNGWAADY</sequence>
<dbReference type="InterPro" id="IPR013083">
    <property type="entry name" value="Znf_RING/FYVE/PHD"/>
</dbReference>
<evidence type="ECO:0000256" key="5">
    <source>
        <dbReference type="ARBA" id="ARBA00022786"/>
    </source>
</evidence>
<organism evidence="7 8">
    <name type="scientific">Jimgerdemannia flammicorona</name>
    <dbReference type="NCBI Taxonomy" id="994334"/>
    <lineage>
        <taxon>Eukaryota</taxon>
        <taxon>Fungi</taxon>
        <taxon>Fungi incertae sedis</taxon>
        <taxon>Mucoromycota</taxon>
        <taxon>Mucoromycotina</taxon>
        <taxon>Endogonomycetes</taxon>
        <taxon>Endogonales</taxon>
        <taxon>Endogonaceae</taxon>
        <taxon>Jimgerdemannia</taxon>
    </lineage>
</organism>
<dbReference type="GO" id="GO:0006515">
    <property type="term" value="P:protein quality control for misfolded or incompletely synthesized proteins"/>
    <property type="evidence" value="ECO:0007669"/>
    <property type="project" value="TreeGrafter"/>
</dbReference>
<dbReference type="EC" id="2.3.2.27" evidence="2"/>
<dbReference type="GO" id="GO:0045862">
    <property type="term" value="P:positive regulation of proteolysis"/>
    <property type="evidence" value="ECO:0007669"/>
    <property type="project" value="TreeGrafter"/>
</dbReference>
<protein>
    <recommendedName>
        <fullName evidence="2">RING-type E3 ubiquitin transferase</fullName>
        <ecNumber evidence="2">2.3.2.27</ecNumber>
    </recommendedName>
</protein>
<dbReference type="GO" id="GO:0043161">
    <property type="term" value="P:proteasome-mediated ubiquitin-dependent protein catabolic process"/>
    <property type="evidence" value="ECO:0007669"/>
    <property type="project" value="TreeGrafter"/>
</dbReference>
<evidence type="ECO:0000256" key="3">
    <source>
        <dbReference type="ARBA" id="ARBA00022679"/>
    </source>
</evidence>
<evidence type="ECO:0000256" key="1">
    <source>
        <dbReference type="ARBA" id="ARBA00000900"/>
    </source>
</evidence>
<dbReference type="GO" id="GO:0071218">
    <property type="term" value="P:cellular response to misfolded protein"/>
    <property type="evidence" value="ECO:0007669"/>
    <property type="project" value="TreeGrafter"/>
</dbReference>
<dbReference type="PANTHER" id="PTHR46803:SF2">
    <property type="entry name" value="E3 UBIQUITIN-PROTEIN LIGASE CHIP"/>
    <property type="match status" value="1"/>
</dbReference>
<reference evidence="7 8" key="1">
    <citation type="journal article" date="2018" name="New Phytol.">
        <title>Phylogenomics of Endogonaceae and evolution of mycorrhizas within Mucoromycota.</title>
        <authorList>
            <person name="Chang Y."/>
            <person name="Desiro A."/>
            <person name="Na H."/>
            <person name="Sandor L."/>
            <person name="Lipzen A."/>
            <person name="Clum A."/>
            <person name="Barry K."/>
            <person name="Grigoriev I.V."/>
            <person name="Martin F.M."/>
            <person name="Stajich J.E."/>
            <person name="Smith M.E."/>
            <person name="Bonito G."/>
            <person name="Spatafora J.W."/>
        </authorList>
    </citation>
    <scope>NUCLEOTIDE SEQUENCE [LARGE SCALE GENOMIC DNA]</scope>
    <source>
        <strain evidence="7 8">AD002</strain>
    </source>
</reference>
<dbReference type="Proteomes" id="UP000274822">
    <property type="component" value="Unassembled WGS sequence"/>
</dbReference>
<dbReference type="PROSITE" id="PS51698">
    <property type="entry name" value="U_BOX"/>
    <property type="match status" value="1"/>
</dbReference>
<comment type="catalytic activity">
    <reaction evidence="1">
        <text>S-ubiquitinyl-[E2 ubiquitin-conjugating enzyme]-L-cysteine + [acceptor protein]-L-lysine = [E2 ubiquitin-conjugating enzyme]-L-cysteine + N(6)-ubiquitinyl-[acceptor protein]-L-lysine.</text>
        <dbReference type="EC" id="2.3.2.27"/>
    </reaction>
</comment>
<keyword evidence="3" id="KW-0808">Transferase</keyword>
<proteinExistence type="predicted"/>
<dbReference type="Pfam" id="PF04564">
    <property type="entry name" value="U-box"/>
    <property type="match status" value="1"/>
</dbReference>
<evidence type="ECO:0000259" key="6">
    <source>
        <dbReference type="PROSITE" id="PS51698"/>
    </source>
</evidence>
<evidence type="ECO:0000313" key="7">
    <source>
        <dbReference type="EMBL" id="RUS32135.1"/>
    </source>
</evidence>
<comment type="caution">
    <text evidence="7">The sequence shown here is derived from an EMBL/GenBank/DDBJ whole genome shotgun (WGS) entry which is preliminary data.</text>
</comment>
<keyword evidence="8" id="KW-1185">Reference proteome</keyword>
<dbReference type="GO" id="GO:0051087">
    <property type="term" value="F:protein-folding chaperone binding"/>
    <property type="evidence" value="ECO:0007669"/>
    <property type="project" value="TreeGrafter"/>
</dbReference>
<name>A0A433QQS9_9FUNG</name>
<keyword evidence="5" id="KW-0833">Ubl conjugation pathway</keyword>
<dbReference type="GO" id="GO:0005737">
    <property type="term" value="C:cytoplasm"/>
    <property type="evidence" value="ECO:0007669"/>
    <property type="project" value="TreeGrafter"/>
</dbReference>
<dbReference type="GO" id="GO:0000209">
    <property type="term" value="P:protein polyubiquitination"/>
    <property type="evidence" value="ECO:0007669"/>
    <property type="project" value="TreeGrafter"/>
</dbReference>
<dbReference type="SUPFAM" id="SSF57850">
    <property type="entry name" value="RING/U-box"/>
    <property type="match status" value="1"/>
</dbReference>
<evidence type="ECO:0000256" key="4">
    <source>
        <dbReference type="ARBA" id="ARBA00022737"/>
    </source>
</evidence>
<dbReference type="EMBL" id="RBNJ01002297">
    <property type="protein sequence ID" value="RUS32135.1"/>
    <property type="molecule type" value="Genomic_DNA"/>
</dbReference>
<dbReference type="Gene3D" id="3.30.40.10">
    <property type="entry name" value="Zinc/RING finger domain, C3HC4 (zinc finger)"/>
    <property type="match status" value="1"/>
</dbReference>